<dbReference type="InterPro" id="IPR003583">
    <property type="entry name" value="Hlx-hairpin-Hlx_DNA-bd_motif"/>
</dbReference>
<comment type="domain">
    <text evidence="6">Has three domains with a flexible linker between the domains II and III and assumes an 'L' shape. Domain III is highly mobile and contacts RuvB.</text>
</comment>
<accession>A0A0D1M0K3</accession>
<dbReference type="InterPro" id="IPR010994">
    <property type="entry name" value="RuvA_2-like"/>
</dbReference>
<evidence type="ECO:0000313" key="9">
    <source>
        <dbReference type="Proteomes" id="UP000032289"/>
    </source>
</evidence>
<dbReference type="SUPFAM" id="SSF50249">
    <property type="entry name" value="Nucleic acid-binding proteins"/>
    <property type="match status" value="1"/>
</dbReference>
<dbReference type="Proteomes" id="UP000032289">
    <property type="component" value="Unassembled WGS sequence"/>
</dbReference>
<keyword evidence="5 6" id="KW-0234">DNA repair</keyword>
<sequence length="199" mass="21984">MYEYLNGVITEVAPNYIVVEVGGIGYRVLVANPYAFPMNELERVYVEQIIRENEQSLYGFLTADEKLLFQKLLNVSGIGPKSALAILANADHTGLVQAIADNDITFLTKFPGIGKKTAQQIVLDLQNKLGDLPFNNDIEINLVLPEKQTSDNPELADALLALEALGYAKKDITRVEKVLTKEAQMTTAEYVSVGLRLLQ</sequence>
<dbReference type="SMART" id="SM00278">
    <property type="entry name" value="HhH1"/>
    <property type="match status" value="2"/>
</dbReference>
<dbReference type="PATRIC" id="fig|137591.24.peg.1096"/>
<keyword evidence="4 6" id="KW-0233">DNA recombination</keyword>
<evidence type="ECO:0000256" key="6">
    <source>
        <dbReference type="HAMAP-Rule" id="MF_00031"/>
    </source>
</evidence>
<dbReference type="AlphaFoldDB" id="A0A0D1M0K3"/>
<reference evidence="8 9" key="1">
    <citation type="journal article" date="2015" name="Microbiology (Mosc.)">
        <title>Genomics of the Weissella cibaria species with an examination of its metabolic traits.</title>
        <authorList>
            <person name="Lynch K.M."/>
            <person name="Lucid A."/>
            <person name="Arendt E.K."/>
            <person name="Sleator R.D."/>
            <person name="Lucey B."/>
            <person name="Coffey A."/>
        </authorList>
    </citation>
    <scope>NUCLEOTIDE SEQUENCE [LARGE SCALE GENOMIC DNA]</scope>
    <source>
        <strain evidence="8 9">AB3b</strain>
    </source>
</reference>
<feature type="region of interest" description="Domain III" evidence="6">
    <location>
        <begin position="150"/>
        <end position="199"/>
    </location>
</feature>
<feature type="domain" description="Helix-hairpin-helix DNA-binding motif class 1" evidence="7">
    <location>
        <begin position="70"/>
        <end position="89"/>
    </location>
</feature>
<evidence type="ECO:0000259" key="7">
    <source>
        <dbReference type="SMART" id="SM00278"/>
    </source>
</evidence>
<dbReference type="GO" id="GO:0006310">
    <property type="term" value="P:DNA recombination"/>
    <property type="evidence" value="ECO:0007669"/>
    <property type="project" value="UniProtKB-UniRule"/>
</dbReference>
<dbReference type="GO" id="GO:0048476">
    <property type="term" value="C:Holliday junction resolvase complex"/>
    <property type="evidence" value="ECO:0007669"/>
    <property type="project" value="UniProtKB-UniRule"/>
</dbReference>
<keyword evidence="3 6" id="KW-0238">DNA-binding</keyword>
<dbReference type="InterPro" id="IPR036267">
    <property type="entry name" value="RuvA_C_sf"/>
</dbReference>
<dbReference type="HAMAP" id="MF_00031">
    <property type="entry name" value="DNA_HJ_migration_RuvA"/>
    <property type="match status" value="1"/>
</dbReference>
<comment type="subcellular location">
    <subcellularLocation>
        <location evidence="6">Cytoplasm</location>
    </subcellularLocation>
</comment>
<comment type="similarity">
    <text evidence="6">Belongs to the RuvA family.</text>
</comment>
<dbReference type="Gene3D" id="1.10.150.20">
    <property type="entry name" value="5' to 3' exonuclease, C-terminal subdomain"/>
    <property type="match status" value="1"/>
</dbReference>
<dbReference type="EMBL" id="JWHT01000028">
    <property type="protein sequence ID" value="KIU24412.1"/>
    <property type="molecule type" value="Genomic_DNA"/>
</dbReference>
<dbReference type="Pfam" id="PF01330">
    <property type="entry name" value="RuvA_N"/>
    <property type="match status" value="1"/>
</dbReference>
<dbReference type="Pfam" id="PF07499">
    <property type="entry name" value="RuvA_C"/>
    <property type="match status" value="1"/>
</dbReference>
<dbReference type="GO" id="GO:0005524">
    <property type="term" value="F:ATP binding"/>
    <property type="evidence" value="ECO:0007669"/>
    <property type="project" value="InterPro"/>
</dbReference>
<protein>
    <recommendedName>
        <fullName evidence="6">Holliday junction branch migration complex subunit RuvA</fullName>
    </recommendedName>
</protein>
<keyword evidence="8" id="KW-0378">Hydrolase</keyword>
<dbReference type="GO" id="GO:0016787">
    <property type="term" value="F:hydrolase activity"/>
    <property type="evidence" value="ECO:0007669"/>
    <property type="project" value="UniProtKB-KW"/>
</dbReference>
<organism evidence="8 9">
    <name type="scientific">Weissella cibaria</name>
    <dbReference type="NCBI Taxonomy" id="137591"/>
    <lineage>
        <taxon>Bacteria</taxon>
        <taxon>Bacillati</taxon>
        <taxon>Bacillota</taxon>
        <taxon>Bacilli</taxon>
        <taxon>Lactobacillales</taxon>
        <taxon>Lactobacillaceae</taxon>
        <taxon>Weissella</taxon>
    </lineage>
</organism>
<keyword evidence="1 6" id="KW-0963">Cytoplasm</keyword>
<evidence type="ECO:0000256" key="5">
    <source>
        <dbReference type="ARBA" id="ARBA00023204"/>
    </source>
</evidence>
<dbReference type="InterPro" id="IPR012340">
    <property type="entry name" value="NA-bd_OB-fold"/>
</dbReference>
<dbReference type="InterPro" id="IPR000085">
    <property type="entry name" value="RuvA"/>
</dbReference>
<comment type="caution">
    <text evidence="6">Lacks conserved residue(s) required for the propagation of feature annotation.</text>
</comment>
<evidence type="ECO:0000256" key="1">
    <source>
        <dbReference type="ARBA" id="ARBA00022490"/>
    </source>
</evidence>
<dbReference type="GO" id="GO:0009378">
    <property type="term" value="F:four-way junction helicase activity"/>
    <property type="evidence" value="ECO:0007669"/>
    <property type="project" value="InterPro"/>
</dbReference>
<dbReference type="SUPFAM" id="SSF47781">
    <property type="entry name" value="RuvA domain 2-like"/>
    <property type="match status" value="1"/>
</dbReference>
<dbReference type="InterPro" id="IPR013849">
    <property type="entry name" value="DNA_helicase_Holl-junc_RuvA_I"/>
</dbReference>
<dbReference type="Gene3D" id="2.40.50.140">
    <property type="entry name" value="Nucleic acid-binding proteins"/>
    <property type="match status" value="1"/>
</dbReference>
<evidence type="ECO:0000256" key="4">
    <source>
        <dbReference type="ARBA" id="ARBA00023172"/>
    </source>
</evidence>
<comment type="caution">
    <text evidence="8">The sequence shown here is derived from an EMBL/GenBank/DDBJ whole genome shotgun (WGS) entry which is preliminary data.</text>
</comment>
<proteinExistence type="inferred from homology"/>
<keyword evidence="2 6" id="KW-0227">DNA damage</keyword>
<comment type="subunit">
    <text evidence="6">Homotetramer. Forms an RuvA(8)-RuvB(12)-Holliday junction (HJ) complex. HJ DNA is sandwiched between 2 RuvA tetramers; dsDNA enters through RuvA and exits via RuvB. An RuvB hexamer assembles on each DNA strand where it exits the tetramer. Each RuvB hexamer is contacted by two RuvA subunits (via domain III) on 2 adjacent RuvB subunits; this complex drives branch migration. In the full resolvosome a probable DNA-RuvA(4)-RuvB(12)-RuvC(2) complex forms which resolves the HJ.</text>
</comment>
<dbReference type="Pfam" id="PF14520">
    <property type="entry name" value="HHH_5"/>
    <property type="match status" value="1"/>
</dbReference>
<dbReference type="RefSeq" id="WP_043941172.1">
    <property type="nucleotide sequence ID" value="NZ_JWHT01000028.1"/>
</dbReference>
<evidence type="ECO:0000313" key="8">
    <source>
        <dbReference type="EMBL" id="KIU24412.1"/>
    </source>
</evidence>
<feature type="domain" description="Helix-hairpin-helix DNA-binding motif class 1" evidence="7">
    <location>
        <begin position="105"/>
        <end position="124"/>
    </location>
</feature>
<evidence type="ECO:0000256" key="2">
    <source>
        <dbReference type="ARBA" id="ARBA00022763"/>
    </source>
</evidence>
<dbReference type="InterPro" id="IPR011114">
    <property type="entry name" value="RuvA_C"/>
</dbReference>
<dbReference type="GO" id="GO:0006281">
    <property type="term" value="P:DNA repair"/>
    <property type="evidence" value="ECO:0007669"/>
    <property type="project" value="UniProtKB-UniRule"/>
</dbReference>
<dbReference type="GO" id="GO:0005737">
    <property type="term" value="C:cytoplasm"/>
    <property type="evidence" value="ECO:0007669"/>
    <property type="project" value="UniProtKB-SubCell"/>
</dbReference>
<comment type="function">
    <text evidence="6">The RuvA-RuvB-RuvC complex processes Holliday junction (HJ) DNA during genetic recombination and DNA repair, while the RuvA-RuvB complex plays an important role in the rescue of blocked DNA replication forks via replication fork reversal (RFR). RuvA specifically binds to HJ cruciform DNA, conferring on it an open structure. The RuvB hexamer acts as an ATP-dependent pump, pulling dsDNA into and through the RuvAB complex. HJ branch migration allows RuvC to scan DNA until it finds its consensus sequence, where it cleaves and resolves the cruciform DNA.</text>
</comment>
<dbReference type="GO" id="GO:0009379">
    <property type="term" value="C:Holliday junction helicase complex"/>
    <property type="evidence" value="ECO:0007669"/>
    <property type="project" value="InterPro"/>
</dbReference>
<gene>
    <name evidence="6 8" type="primary">ruvA</name>
    <name evidence="8" type="ORF">ab3b_01120</name>
</gene>
<dbReference type="GO" id="GO:0000400">
    <property type="term" value="F:four-way junction DNA binding"/>
    <property type="evidence" value="ECO:0007669"/>
    <property type="project" value="UniProtKB-UniRule"/>
</dbReference>
<dbReference type="NCBIfam" id="TIGR00084">
    <property type="entry name" value="ruvA"/>
    <property type="match status" value="1"/>
</dbReference>
<evidence type="ECO:0000256" key="3">
    <source>
        <dbReference type="ARBA" id="ARBA00023125"/>
    </source>
</evidence>
<dbReference type="SUPFAM" id="SSF46929">
    <property type="entry name" value="DNA helicase RuvA subunit, C-terminal domain"/>
    <property type="match status" value="1"/>
</dbReference>
<name>A0A0D1M0K3_9LACO</name>